<name>A0ABR2LN26_9ASPA</name>
<evidence type="ECO:0000313" key="1">
    <source>
        <dbReference type="EMBL" id="KAK8945338.1"/>
    </source>
</evidence>
<dbReference type="EMBL" id="JBBWWR010000017">
    <property type="protein sequence ID" value="KAK8945338.1"/>
    <property type="molecule type" value="Genomic_DNA"/>
</dbReference>
<evidence type="ECO:0000313" key="2">
    <source>
        <dbReference type="Proteomes" id="UP001412067"/>
    </source>
</evidence>
<reference evidence="1 2" key="1">
    <citation type="journal article" date="2022" name="Nat. Plants">
        <title>Genomes of leafy and leafless Platanthera orchids illuminate the evolution of mycoheterotrophy.</title>
        <authorList>
            <person name="Li M.H."/>
            <person name="Liu K.W."/>
            <person name="Li Z."/>
            <person name="Lu H.C."/>
            <person name="Ye Q.L."/>
            <person name="Zhang D."/>
            <person name="Wang J.Y."/>
            <person name="Li Y.F."/>
            <person name="Zhong Z.M."/>
            <person name="Liu X."/>
            <person name="Yu X."/>
            <person name="Liu D.K."/>
            <person name="Tu X.D."/>
            <person name="Liu B."/>
            <person name="Hao Y."/>
            <person name="Liao X.Y."/>
            <person name="Jiang Y.T."/>
            <person name="Sun W.H."/>
            <person name="Chen J."/>
            <person name="Chen Y.Q."/>
            <person name="Ai Y."/>
            <person name="Zhai J.W."/>
            <person name="Wu S.S."/>
            <person name="Zhou Z."/>
            <person name="Hsiao Y.Y."/>
            <person name="Wu W.L."/>
            <person name="Chen Y.Y."/>
            <person name="Lin Y.F."/>
            <person name="Hsu J.L."/>
            <person name="Li C.Y."/>
            <person name="Wang Z.W."/>
            <person name="Zhao X."/>
            <person name="Zhong W.Y."/>
            <person name="Ma X.K."/>
            <person name="Ma L."/>
            <person name="Huang J."/>
            <person name="Chen G.Z."/>
            <person name="Huang M.Z."/>
            <person name="Huang L."/>
            <person name="Peng D.H."/>
            <person name="Luo Y.B."/>
            <person name="Zou S.Q."/>
            <person name="Chen S.P."/>
            <person name="Lan S."/>
            <person name="Tsai W.C."/>
            <person name="Van de Peer Y."/>
            <person name="Liu Z.J."/>
        </authorList>
    </citation>
    <scope>NUCLEOTIDE SEQUENCE [LARGE SCALE GENOMIC DNA]</scope>
    <source>
        <strain evidence="1">Lor288</strain>
    </source>
</reference>
<proteinExistence type="predicted"/>
<comment type="caution">
    <text evidence="1">The sequence shown here is derived from an EMBL/GenBank/DDBJ whole genome shotgun (WGS) entry which is preliminary data.</text>
</comment>
<protein>
    <submittedName>
        <fullName evidence="1">Uncharacterized protein</fullName>
    </submittedName>
</protein>
<gene>
    <name evidence="1" type="ORF">KSP40_PGU016371</name>
</gene>
<sequence>MSTISLNPSRSTTPIYLLPRLRDERNPARDWRIPVEAPSQFWTSHVDNAFEEKHGPGNTEIMIQASVCSYQWFSFKKLFGYDWESEKLDPSFMNVGKEELPHLVQYAVFKKRCYCAVLDVKRVGHDDVVVAKMEVPEHLTFPFGFHGFWVHK</sequence>
<organism evidence="1 2">
    <name type="scientific">Platanthera guangdongensis</name>
    <dbReference type="NCBI Taxonomy" id="2320717"/>
    <lineage>
        <taxon>Eukaryota</taxon>
        <taxon>Viridiplantae</taxon>
        <taxon>Streptophyta</taxon>
        <taxon>Embryophyta</taxon>
        <taxon>Tracheophyta</taxon>
        <taxon>Spermatophyta</taxon>
        <taxon>Magnoliopsida</taxon>
        <taxon>Liliopsida</taxon>
        <taxon>Asparagales</taxon>
        <taxon>Orchidaceae</taxon>
        <taxon>Orchidoideae</taxon>
        <taxon>Orchideae</taxon>
        <taxon>Orchidinae</taxon>
        <taxon>Platanthera</taxon>
    </lineage>
</organism>
<dbReference type="Proteomes" id="UP001412067">
    <property type="component" value="Unassembled WGS sequence"/>
</dbReference>
<keyword evidence="2" id="KW-1185">Reference proteome</keyword>
<accession>A0ABR2LN26</accession>